<keyword evidence="2" id="KW-1185">Reference proteome</keyword>
<accession>A0A0N5BR42</accession>
<dbReference type="AlphaFoldDB" id="A0A0N5BR42"/>
<feature type="domain" description="DUF4817" evidence="1">
    <location>
        <begin position="6"/>
        <end position="53"/>
    </location>
</feature>
<sequence length="93" mass="11115">MPRFYTLKERGFIATEYCKHGSYKKAKEEYAKEFPDRPVPSNKTILRLYKKLRFNACAENKRYIRKAPVTDNYEITQKTLEAIKDTENSEMRI</sequence>
<evidence type="ECO:0000313" key="2">
    <source>
        <dbReference type="Proteomes" id="UP000046392"/>
    </source>
</evidence>
<organism evidence="2 3">
    <name type="scientific">Strongyloides papillosus</name>
    <name type="common">Intestinal threadworm</name>
    <dbReference type="NCBI Taxonomy" id="174720"/>
    <lineage>
        <taxon>Eukaryota</taxon>
        <taxon>Metazoa</taxon>
        <taxon>Ecdysozoa</taxon>
        <taxon>Nematoda</taxon>
        <taxon>Chromadorea</taxon>
        <taxon>Rhabditida</taxon>
        <taxon>Tylenchina</taxon>
        <taxon>Panagrolaimomorpha</taxon>
        <taxon>Strongyloidoidea</taxon>
        <taxon>Strongyloididae</taxon>
        <taxon>Strongyloides</taxon>
    </lineage>
</organism>
<protein>
    <submittedName>
        <fullName evidence="3">DUF4817 domain-containing protein</fullName>
    </submittedName>
</protein>
<evidence type="ECO:0000259" key="1">
    <source>
        <dbReference type="Pfam" id="PF16087"/>
    </source>
</evidence>
<dbReference type="WBParaSite" id="SPAL_0000834600.1">
    <property type="protein sequence ID" value="SPAL_0000834600.1"/>
    <property type="gene ID" value="SPAL_0000834600"/>
</dbReference>
<proteinExistence type="predicted"/>
<dbReference type="InterPro" id="IPR032135">
    <property type="entry name" value="DUF4817"/>
</dbReference>
<evidence type="ECO:0000313" key="3">
    <source>
        <dbReference type="WBParaSite" id="SPAL_0000834600.1"/>
    </source>
</evidence>
<reference evidence="3" key="1">
    <citation type="submission" date="2017-02" db="UniProtKB">
        <authorList>
            <consortium name="WormBaseParasite"/>
        </authorList>
    </citation>
    <scope>IDENTIFICATION</scope>
</reference>
<name>A0A0N5BR42_STREA</name>
<dbReference type="Pfam" id="PF16087">
    <property type="entry name" value="DUF4817"/>
    <property type="match status" value="1"/>
</dbReference>
<dbReference type="Proteomes" id="UP000046392">
    <property type="component" value="Unplaced"/>
</dbReference>